<organism evidence="4 5">
    <name type="scientific">Shewanella psychrophila</name>
    <dbReference type="NCBI Taxonomy" id="225848"/>
    <lineage>
        <taxon>Bacteria</taxon>
        <taxon>Pseudomonadati</taxon>
        <taxon>Pseudomonadota</taxon>
        <taxon>Gammaproteobacteria</taxon>
        <taxon>Alteromonadales</taxon>
        <taxon>Shewanellaceae</taxon>
        <taxon>Shewanella</taxon>
    </lineage>
</organism>
<dbReference type="NCBIfam" id="TIGR01643">
    <property type="entry name" value="YD_repeat_2x"/>
    <property type="match status" value="3"/>
</dbReference>
<keyword evidence="5" id="KW-1185">Reference proteome</keyword>
<dbReference type="AlphaFoldDB" id="A0A1S6HL36"/>
<dbReference type="PANTHER" id="PTHR32305">
    <property type="match status" value="1"/>
</dbReference>
<dbReference type="Pfam" id="PF20148">
    <property type="entry name" value="DUF6531"/>
    <property type="match status" value="1"/>
</dbReference>
<feature type="domain" description="Teneurin-like YD-shell" evidence="3">
    <location>
        <begin position="317"/>
        <end position="442"/>
    </location>
</feature>
<dbReference type="RefSeq" id="WP_077751535.1">
    <property type="nucleotide sequence ID" value="NZ_CP014782.1"/>
</dbReference>
<keyword evidence="1" id="KW-0677">Repeat</keyword>
<evidence type="ECO:0000313" key="4">
    <source>
        <dbReference type="EMBL" id="AQS36214.1"/>
    </source>
</evidence>
<feature type="domain" description="DUF6531" evidence="2">
    <location>
        <begin position="21"/>
        <end position="90"/>
    </location>
</feature>
<dbReference type="KEGG" id="spsw:Sps_01025"/>
<accession>A0A1S6HL36</accession>
<dbReference type="InterPro" id="IPR056823">
    <property type="entry name" value="TEN-like_YD-shell"/>
</dbReference>
<dbReference type="PANTHER" id="PTHR32305:SF15">
    <property type="entry name" value="PROTEIN RHSA-RELATED"/>
    <property type="match status" value="1"/>
</dbReference>
<dbReference type="Proteomes" id="UP000189545">
    <property type="component" value="Chromosome"/>
</dbReference>
<evidence type="ECO:0000313" key="5">
    <source>
        <dbReference type="Proteomes" id="UP000189545"/>
    </source>
</evidence>
<dbReference type="InterPro" id="IPR006530">
    <property type="entry name" value="YD"/>
</dbReference>
<evidence type="ECO:0000259" key="2">
    <source>
        <dbReference type="Pfam" id="PF20148"/>
    </source>
</evidence>
<name>A0A1S6HL36_9GAMM</name>
<dbReference type="InterPro" id="IPR045351">
    <property type="entry name" value="DUF6531"/>
</dbReference>
<proteinExistence type="predicted"/>
<dbReference type="InterPro" id="IPR050708">
    <property type="entry name" value="T6SS_VgrG/RHS"/>
</dbReference>
<dbReference type="OrthoDB" id="9816400at2"/>
<gene>
    <name evidence="4" type="ORF">Sps_01025</name>
</gene>
<dbReference type="STRING" id="225848.Sps_01025"/>
<dbReference type="EMBL" id="CP014782">
    <property type="protein sequence ID" value="AQS36214.1"/>
    <property type="molecule type" value="Genomic_DNA"/>
</dbReference>
<sequence>MNAFDLNARTVSSEGCSTQAEHIDMATGYVLERRTDFTLSGRFPLLHKRFYHSGRMMSPGLLGTRWRCWWDMSLQCDGASVTFTDEQYNQGVYTLPIAGSESRFPPLPQWRLLRRGDDLLMRHVDGLSYRFGHAFGDKLLLSRISDGKGNELTFTYHGAVLSHIILADGRQIRVDTHLGRIKQLTLLTPQALPIQTLVRYEYNPLGYMTSCRAGPGESFDYRYSRNGFLLRSSDLSLTWLEFDYDVKGRALAIRGAEERFNAQLRYDDEQGVVYYKSLFHGFRQYHIDDQNNISRIVFSNGDETANEWRDNCLIAQINARRESCHFSYNDFGQVTAMSILDDKIWEYSYDDSGRLTQYINSKGEVWSYRYDNKGNLVSVSDPFLMQWFYQYTSLGQLAWVISPDTSQTGYRYNRLGQLVTILLADGGTVVFYYDGLGRLVKRCQTLADGSKEGRQFWQYKSGMPHPCAWVDEDGLQANFTYDVTGHLIGVTNSQGLKHDYEYGAFDTLITHSTPQGRNFYQYNHNCQLISVSEDKQIADSSLYFHSHQGQAVQAMTTQQVVSQQSITVFAYDAVGRLESKTLADGTSVHFYYDAIGCLVQQQSRTKEGRVATNITHECDEVVHQLRVLSPDAALTFEYEKLMVPQTRLSRHPKLKESIYELGLNKIAVEV</sequence>
<reference evidence="4 5" key="1">
    <citation type="submission" date="2016-03" db="EMBL/GenBank/DDBJ databases">
        <title>Complete genome sequence of Shewanella psychrophila WP2, a deep sea bacterium isolated from west Pacific sediment.</title>
        <authorList>
            <person name="Xu G."/>
            <person name="Jian H."/>
        </authorList>
    </citation>
    <scope>NUCLEOTIDE SEQUENCE [LARGE SCALE GENOMIC DNA]</scope>
    <source>
        <strain evidence="4 5">WP2</strain>
    </source>
</reference>
<dbReference type="Pfam" id="PF25023">
    <property type="entry name" value="TEN_YD-shell"/>
    <property type="match status" value="1"/>
</dbReference>
<evidence type="ECO:0000259" key="3">
    <source>
        <dbReference type="Pfam" id="PF25023"/>
    </source>
</evidence>
<dbReference type="SUPFAM" id="SSF69304">
    <property type="entry name" value="Tricorn protease N-terminal domain"/>
    <property type="match status" value="1"/>
</dbReference>
<evidence type="ECO:0000256" key="1">
    <source>
        <dbReference type="ARBA" id="ARBA00022737"/>
    </source>
</evidence>
<dbReference type="Gene3D" id="2.180.10.10">
    <property type="entry name" value="RHS repeat-associated core"/>
    <property type="match status" value="2"/>
</dbReference>
<protein>
    <submittedName>
        <fullName evidence="4">RHS repeat protein</fullName>
    </submittedName>
</protein>